<protein>
    <recommendedName>
        <fullName evidence="2">Ferredoxin</fullName>
    </recommendedName>
</protein>
<dbReference type="PANTHER" id="PTHR24960:SF76">
    <property type="entry name" value="4FE-4S FERREDOXIN-TYPE DOMAIN-CONTAINING PROTEIN"/>
    <property type="match status" value="1"/>
</dbReference>
<dbReference type="InterPro" id="IPR017896">
    <property type="entry name" value="4Fe4S_Fe-S-bd"/>
</dbReference>
<keyword evidence="3" id="KW-0004">4Fe-4S</keyword>
<comment type="caution">
    <text evidence="8">The sequence shown here is derived from an EMBL/GenBank/DDBJ whole genome shotgun (WGS) entry which is preliminary data.</text>
</comment>
<dbReference type="AlphaFoldDB" id="A0A926I0A3"/>
<evidence type="ECO:0000256" key="1">
    <source>
        <dbReference type="ARBA" id="ARBA00003532"/>
    </source>
</evidence>
<evidence type="ECO:0000256" key="4">
    <source>
        <dbReference type="ARBA" id="ARBA00022723"/>
    </source>
</evidence>
<dbReference type="Proteomes" id="UP000657006">
    <property type="component" value="Unassembled WGS sequence"/>
</dbReference>
<evidence type="ECO:0000313" key="9">
    <source>
        <dbReference type="Proteomes" id="UP000657006"/>
    </source>
</evidence>
<comment type="function">
    <text evidence="1">Ferredoxins are iron-sulfur proteins that transfer electrons in a wide variety of metabolic reactions.</text>
</comment>
<proteinExistence type="predicted"/>
<dbReference type="InterPro" id="IPR050157">
    <property type="entry name" value="PSI_iron-sulfur_center"/>
</dbReference>
<keyword evidence="6" id="KW-0411">Iron-sulfur</keyword>
<keyword evidence="9" id="KW-1185">Reference proteome</keyword>
<dbReference type="SUPFAM" id="SSF54862">
    <property type="entry name" value="4Fe-4S ferredoxins"/>
    <property type="match status" value="1"/>
</dbReference>
<dbReference type="Pfam" id="PF12838">
    <property type="entry name" value="Fer4_7"/>
    <property type="match status" value="1"/>
</dbReference>
<keyword evidence="5" id="KW-0408">Iron</keyword>
<dbReference type="PANTHER" id="PTHR24960">
    <property type="entry name" value="PHOTOSYSTEM I IRON-SULFUR CENTER-RELATED"/>
    <property type="match status" value="1"/>
</dbReference>
<organism evidence="8 9">
    <name type="scientific">Bianquea renquensis</name>
    <dbReference type="NCBI Taxonomy" id="2763661"/>
    <lineage>
        <taxon>Bacteria</taxon>
        <taxon>Bacillati</taxon>
        <taxon>Bacillota</taxon>
        <taxon>Clostridia</taxon>
        <taxon>Eubacteriales</taxon>
        <taxon>Bianqueaceae</taxon>
        <taxon>Bianquea</taxon>
    </lineage>
</organism>
<feature type="domain" description="4Fe-4S ferredoxin-type" evidence="7">
    <location>
        <begin position="343"/>
        <end position="371"/>
    </location>
</feature>
<evidence type="ECO:0000256" key="2">
    <source>
        <dbReference type="ARBA" id="ARBA00013529"/>
    </source>
</evidence>
<dbReference type="PROSITE" id="PS51379">
    <property type="entry name" value="4FE4S_FER_2"/>
    <property type="match status" value="2"/>
</dbReference>
<dbReference type="GO" id="GO:0051539">
    <property type="term" value="F:4 iron, 4 sulfur cluster binding"/>
    <property type="evidence" value="ECO:0007669"/>
    <property type="project" value="UniProtKB-KW"/>
</dbReference>
<dbReference type="PROSITE" id="PS00198">
    <property type="entry name" value="4FE4S_FER_1"/>
    <property type="match status" value="2"/>
</dbReference>
<name>A0A926I0A3_9FIRM</name>
<dbReference type="RefSeq" id="WP_177719100.1">
    <property type="nucleotide sequence ID" value="NZ_JACRSQ010000002.1"/>
</dbReference>
<accession>A0A926I0A3</accession>
<dbReference type="Gene3D" id="3.30.70.20">
    <property type="match status" value="1"/>
</dbReference>
<gene>
    <name evidence="8" type="ORF">H8730_01630</name>
</gene>
<keyword evidence="4" id="KW-0479">Metal-binding</keyword>
<evidence type="ECO:0000313" key="8">
    <source>
        <dbReference type="EMBL" id="MBC8542253.1"/>
    </source>
</evidence>
<dbReference type="Pfam" id="PF04015">
    <property type="entry name" value="DUF362"/>
    <property type="match status" value="1"/>
</dbReference>
<reference evidence="8" key="1">
    <citation type="submission" date="2020-08" db="EMBL/GenBank/DDBJ databases">
        <title>Genome public.</title>
        <authorList>
            <person name="Liu C."/>
            <person name="Sun Q."/>
        </authorList>
    </citation>
    <scope>NUCLEOTIDE SEQUENCE</scope>
    <source>
        <strain evidence="8">NSJ-32</strain>
    </source>
</reference>
<dbReference type="InterPro" id="IPR007160">
    <property type="entry name" value="DUF362"/>
</dbReference>
<feature type="domain" description="4Fe-4S ferredoxin-type" evidence="7">
    <location>
        <begin position="313"/>
        <end position="342"/>
    </location>
</feature>
<dbReference type="EMBL" id="JACRSQ010000002">
    <property type="protein sequence ID" value="MBC8542253.1"/>
    <property type="molecule type" value="Genomic_DNA"/>
</dbReference>
<evidence type="ECO:0000256" key="5">
    <source>
        <dbReference type="ARBA" id="ARBA00023004"/>
    </source>
</evidence>
<evidence type="ECO:0000256" key="6">
    <source>
        <dbReference type="ARBA" id="ARBA00023014"/>
    </source>
</evidence>
<evidence type="ECO:0000259" key="7">
    <source>
        <dbReference type="PROSITE" id="PS51379"/>
    </source>
</evidence>
<sequence length="380" mass="41635">MISLYRCDQYEEGRVMESLRQAIAALGGWEAYLTPQDTVLLKLNLVMNKRPEAAATTHPVFVKALIRLLQEYGCRVVIGDSPGGLFNVTALGRIYRGTGIESIAEETGAILNHNTGSMDVQNPDGQVMKSLTMTAMLRDVDKVISVSKLKTHGMMTFTGAVKNMFGVIPGTMKAEYHVRMPQADDFADALLDICHAAAPVLSFMDGIIGMEGNGPTGGRPRAVGAVLASSNPYQLDLAACSLIGLSMEQVPTLRRAYARGWIPSSADELEWSGDPREEFYVGDFKLPDHIESDLIGKNLPSFLAKPVNALLRPKVTFHHDICVGCGACAANCPAKVITMKDHRPYADYSSCIRCYCCQELCPKNAVSVRESRLFKLVRRW</sequence>
<evidence type="ECO:0000256" key="3">
    <source>
        <dbReference type="ARBA" id="ARBA00022485"/>
    </source>
</evidence>
<dbReference type="InterPro" id="IPR017900">
    <property type="entry name" value="4Fe4S_Fe_S_CS"/>
</dbReference>
<dbReference type="GO" id="GO:0046872">
    <property type="term" value="F:metal ion binding"/>
    <property type="evidence" value="ECO:0007669"/>
    <property type="project" value="UniProtKB-KW"/>
</dbReference>